<organism evidence="3 4">
    <name type="scientific">Palleronia aestuarii</name>
    <dbReference type="NCBI Taxonomy" id="568105"/>
    <lineage>
        <taxon>Bacteria</taxon>
        <taxon>Pseudomonadati</taxon>
        <taxon>Pseudomonadota</taxon>
        <taxon>Alphaproteobacteria</taxon>
        <taxon>Rhodobacterales</taxon>
        <taxon>Roseobacteraceae</taxon>
        <taxon>Palleronia</taxon>
    </lineage>
</organism>
<dbReference type="AlphaFoldDB" id="A0A2W7NMA4"/>
<reference evidence="3 4" key="1">
    <citation type="submission" date="2018-06" db="EMBL/GenBank/DDBJ databases">
        <title>Genomic Encyclopedia of Archaeal and Bacterial Type Strains, Phase II (KMG-II): from individual species to whole genera.</title>
        <authorList>
            <person name="Goeker M."/>
        </authorList>
    </citation>
    <scope>NUCLEOTIDE SEQUENCE [LARGE SCALE GENOMIC DNA]</scope>
    <source>
        <strain evidence="3 4">DSM 22009</strain>
    </source>
</reference>
<dbReference type="InterPro" id="IPR021323">
    <property type="entry name" value="DUF2927"/>
</dbReference>
<dbReference type="PROSITE" id="PS51257">
    <property type="entry name" value="PROKAR_LIPOPROTEIN"/>
    <property type="match status" value="1"/>
</dbReference>
<keyword evidence="4" id="KW-1185">Reference proteome</keyword>
<evidence type="ECO:0008006" key="5">
    <source>
        <dbReference type="Google" id="ProtNLM"/>
    </source>
</evidence>
<feature type="compositionally biased region" description="Pro residues" evidence="1">
    <location>
        <begin position="26"/>
        <end position="50"/>
    </location>
</feature>
<feature type="chain" id="PRO_5015981431" description="DUF2927 family protein" evidence="2">
    <location>
        <begin position="20"/>
        <end position="320"/>
    </location>
</feature>
<dbReference type="RefSeq" id="WP_111536656.1">
    <property type="nucleotide sequence ID" value="NZ_QKZL01000004.1"/>
</dbReference>
<feature type="region of interest" description="Disordered" evidence="1">
    <location>
        <begin position="24"/>
        <end position="56"/>
    </location>
</feature>
<dbReference type="EMBL" id="QKZL01000004">
    <property type="protein sequence ID" value="PZX17774.1"/>
    <property type="molecule type" value="Genomic_DNA"/>
</dbReference>
<dbReference type="Proteomes" id="UP000248916">
    <property type="component" value="Unassembled WGS sequence"/>
</dbReference>
<evidence type="ECO:0000313" key="4">
    <source>
        <dbReference type="Proteomes" id="UP000248916"/>
    </source>
</evidence>
<gene>
    <name evidence="3" type="ORF">LX81_01503</name>
</gene>
<evidence type="ECO:0000256" key="1">
    <source>
        <dbReference type="SAM" id="MobiDB-lite"/>
    </source>
</evidence>
<feature type="signal peptide" evidence="2">
    <location>
        <begin position="1"/>
        <end position="19"/>
    </location>
</feature>
<sequence>MQIPRFPLAAVFVAALFLAGCESPGPVDPSPRPAARPAPPAASPDAPDPPQRSESSRLLSTYYARVQNDLLSQGLLRRDGGGVDTPFDADRLARTFVRVALFEEYATDTGRLVARETESRLHRWEQPVRIDTMFGASVPAGQRLRDRANVERLANRLESATGHPVSTVPSNGNFTVFIVDEDERRALGPELRRLVPGISEIALNSILALPKSSYCVVFALDPSDSGRYTRAISIIRAEHPDLLRLSCIHEEIAQGLGLPNDTPTARPSIFNDDEEFALLTRHDELLLKMLYDPRLRPGMRPDEAAPIARRIAEELVGGSS</sequence>
<proteinExistence type="predicted"/>
<keyword evidence="2" id="KW-0732">Signal</keyword>
<protein>
    <recommendedName>
        <fullName evidence="5">DUF2927 family protein</fullName>
    </recommendedName>
</protein>
<dbReference type="OrthoDB" id="3295600at2"/>
<dbReference type="Pfam" id="PF11150">
    <property type="entry name" value="DUF2927"/>
    <property type="match status" value="1"/>
</dbReference>
<comment type="caution">
    <text evidence="3">The sequence shown here is derived from an EMBL/GenBank/DDBJ whole genome shotgun (WGS) entry which is preliminary data.</text>
</comment>
<accession>A0A2W7NMA4</accession>
<name>A0A2W7NMA4_9RHOB</name>
<evidence type="ECO:0000313" key="3">
    <source>
        <dbReference type="EMBL" id="PZX17774.1"/>
    </source>
</evidence>
<evidence type="ECO:0000256" key="2">
    <source>
        <dbReference type="SAM" id="SignalP"/>
    </source>
</evidence>